<dbReference type="OMA" id="SKYIPWH"/>
<keyword evidence="3" id="KW-1185">Reference proteome</keyword>
<organism evidence="2 3">
    <name type="scientific">Papaver somniferum</name>
    <name type="common">Opium poppy</name>
    <dbReference type="NCBI Taxonomy" id="3469"/>
    <lineage>
        <taxon>Eukaryota</taxon>
        <taxon>Viridiplantae</taxon>
        <taxon>Streptophyta</taxon>
        <taxon>Embryophyta</taxon>
        <taxon>Tracheophyta</taxon>
        <taxon>Spermatophyta</taxon>
        <taxon>Magnoliopsida</taxon>
        <taxon>Ranunculales</taxon>
        <taxon>Papaveraceae</taxon>
        <taxon>Papaveroideae</taxon>
        <taxon>Papaver</taxon>
    </lineage>
</organism>
<accession>A0A4Y7KDP1</accession>
<feature type="region of interest" description="Disordered" evidence="1">
    <location>
        <begin position="1"/>
        <end position="26"/>
    </location>
</feature>
<name>A0A4Y7KDP1_PAPSO</name>
<dbReference type="EMBL" id="CM010721">
    <property type="protein sequence ID" value="RZC71503.1"/>
    <property type="molecule type" value="Genomic_DNA"/>
</dbReference>
<gene>
    <name evidence="2" type="ORF">C5167_035642</name>
</gene>
<dbReference type="Gramene" id="RZC71503">
    <property type="protein sequence ID" value="RZC71503"/>
    <property type="gene ID" value="C5167_035642"/>
</dbReference>
<evidence type="ECO:0008006" key="4">
    <source>
        <dbReference type="Google" id="ProtNLM"/>
    </source>
</evidence>
<dbReference type="PANTHER" id="PTHR34050:SF1">
    <property type="entry name" value="DNA REPAIR RAD52-LIKE PROTEIN 1, MITOCHONDRIAL"/>
    <property type="match status" value="1"/>
</dbReference>
<evidence type="ECO:0000313" key="3">
    <source>
        <dbReference type="Proteomes" id="UP000316621"/>
    </source>
</evidence>
<reference evidence="2 3" key="1">
    <citation type="journal article" date="2018" name="Science">
        <title>The opium poppy genome and morphinan production.</title>
        <authorList>
            <person name="Guo L."/>
            <person name="Winzer T."/>
            <person name="Yang X."/>
            <person name="Li Y."/>
            <person name="Ning Z."/>
            <person name="He Z."/>
            <person name="Teodor R."/>
            <person name="Lu Y."/>
            <person name="Bowser T.A."/>
            <person name="Graham I.A."/>
            <person name="Ye K."/>
        </authorList>
    </citation>
    <scope>NUCLEOTIDE SEQUENCE [LARGE SCALE GENOMIC DNA]</scope>
    <source>
        <strain evidence="3">cv. HN1</strain>
        <tissue evidence="2">Leaves</tissue>
    </source>
</reference>
<evidence type="ECO:0000313" key="2">
    <source>
        <dbReference type="EMBL" id="RZC71503.1"/>
    </source>
</evidence>
<dbReference type="PANTHER" id="PTHR34050">
    <property type="entry name" value="DNA REPAIR RAD52-LIKE PROTEIN 2, CHLOROPLASTIC"/>
    <property type="match status" value="1"/>
</dbReference>
<protein>
    <recommendedName>
        <fullName evidence="4">DNA repair RAD52-like protein 1, mitochondrial</fullName>
    </recommendedName>
</protein>
<dbReference type="Proteomes" id="UP000316621">
    <property type="component" value="Chromosome 7"/>
</dbReference>
<evidence type="ECO:0000256" key="1">
    <source>
        <dbReference type="SAM" id="MobiDB-lite"/>
    </source>
</evidence>
<proteinExistence type="predicted"/>
<dbReference type="GO" id="GO:0003677">
    <property type="term" value="F:DNA binding"/>
    <property type="evidence" value="ECO:0007669"/>
    <property type="project" value="InterPro"/>
</dbReference>
<dbReference type="GO" id="GO:0000724">
    <property type="term" value="P:double-strand break repair via homologous recombination"/>
    <property type="evidence" value="ECO:0007669"/>
    <property type="project" value="InterPro"/>
</dbReference>
<dbReference type="OrthoDB" id="1935514at2759"/>
<dbReference type="STRING" id="3469.A0A4Y7KDP1"/>
<dbReference type="InterPro" id="IPR037489">
    <property type="entry name" value="RAD52-like"/>
</dbReference>
<sequence length="193" mass="21449">MASSLMKSLLKTSSSSSLSSSLRSVISIPSRSYARVSAKEKYQKESEKEEVVPVFESDVSDAPASGISKPLSEILKELSKRIPNALIKTRSEKGFSMRYIPWHIVNRILNVHAPEWSGEVRDIKYSADGKYVSVIYRVTLYGTDAKIYRESTGTVSVDDKISGDPVQKAESMAFRRACARLGLGLHLYHDDLS</sequence>
<dbReference type="AlphaFoldDB" id="A0A4Y7KDP1"/>